<dbReference type="AlphaFoldDB" id="A0A6J8CB23"/>
<protein>
    <recommendedName>
        <fullName evidence="3">Mitochondrial mRNA-processing protein COX24 C-terminal domain-containing protein</fullName>
    </recommendedName>
</protein>
<dbReference type="OrthoDB" id="6115864at2759"/>
<gene>
    <name evidence="1" type="ORF">MCOR_28445</name>
</gene>
<keyword evidence="2" id="KW-1185">Reference proteome</keyword>
<dbReference type="Proteomes" id="UP000507470">
    <property type="component" value="Unassembled WGS sequence"/>
</dbReference>
<evidence type="ECO:0000313" key="1">
    <source>
        <dbReference type="EMBL" id="CAC5393595.1"/>
    </source>
</evidence>
<evidence type="ECO:0008006" key="3">
    <source>
        <dbReference type="Google" id="ProtNLM"/>
    </source>
</evidence>
<sequence length="267" mass="31383">MHFKSKLGNNRCQRPCRNNIFIFKDYYTETMALLSTWFNLTRSCQRLSVLPLRYMNTGVVASHKSFEAMRPSLTATTKIFDIQKAMIQNIQQDKSPEISVLQTLPLTTDTLVYQCPSKTKPHKEILDIVNTVGMYECPNASRADIDFILPTIQFFNDLNIDRECPGIQKPEMLARKKVRKLYRLMRIRERMHNRHRLKRYRKKLKFLFIKLKRDKLAKKEAKLQAEIKGMYDAVESYDPLARIREEIALARKGGFRIDLFGNSKNNK</sequence>
<evidence type="ECO:0000313" key="2">
    <source>
        <dbReference type="Proteomes" id="UP000507470"/>
    </source>
</evidence>
<accession>A0A6J8CB23</accession>
<organism evidence="1 2">
    <name type="scientific">Mytilus coruscus</name>
    <name type="common">Sea mussel</name>
    <dbReference type="NCBI Taxonomy" id="42192"/>
    <lineage>
        <taxon>Eukaryota</taxon>
        <taxon>Metazoa</taxon>
        <taxon>Spiralia</taxon>
        <taxon>Lophotrochozoa</taxon>
        <taxon>Mollusca</taxon>
        <taxon>Bivalvia</taxon>
        <taxon>Autobranchia</taxon>
        <taxon>Pteriomorphia</taxon>
        <taxon>Mytilida</taxon>
        <taxon>Mytiloidea</taxon>
        <taxon>Mytilidae</taxon>
        <taxon>Mytilinae</taxon>
        <taxon>Mytilus</taxon>
    </lineage>
</organism>
<name>A0A6J8CB23_MYTCO</name>
<proteinExistence type="predicted"/>
<reference evidence="1 2" key="1">
    <citation type="submission" date="2020-06" db="EMBL/GenBank/DDBJ databases">
        <authorList>
            <person name="Li R."/>
            <person name="Bekaert M."/>
        </authorList>
    </citation>
    <scope>NUCLEOTIDE SEQUENCE [LARGE SCALE GENOMIC DNA]</scope>
    <source>
        <strain evidence="2">wild</strain>
    </source>
</reference>
<dbReference type="EMBL" id="CACVKT020005205">
    <property type="protein sequence ID" value="CAC5393595.1"/>
    <property type="molecule type" value="Genomic_DNA"/>
</dbReference>